<feature type="compositionally biased region" description="Basic residues" evidence="1">
    <location>
        <begin position="346"/>
        <end position="363"/>
    </location>
</feature>
<dbReference type="EMBL" id="NBII01000006">
    <property type="protein sequence ID" value="PAV17772.1"/>
    <property type="molecule type" value="Genomic_DNA"/>
</dbReference>
<feature type="compositionally biased region" description="Low complexity" evidence="1">
    <location>
        <begin position="409"/>
        <end position="432"/>
    </location>
</feature>
<feature type="compositionally biased region" description="Polar residues" evidence="1">
    <location>
        <begin position="393"/>
        <end position="408"/>
    </location>
</feature>
<proteinExistence type="predicted"/>
<protein>
    <submittedName>
        <fullName evidence="2">Uncharacterized protein</fullName>
    </submittedName>
</protein>
<dbReference type="AlphaFoldDB" id="A0A286UDR5"/>
<gene>
    <name evidence="2" type="ORF">PNOK_0625800</name>
</gene>
<keyword evidence="3" id="KW-1185">Reference proteome</keyword>
<evidence type="ECO:0000313" key="2">
    <source>
        <dbReference type="EMBL" id="PAV17772.1"/>
    </source>
</evidence>
<feature type="region of interest" description="Disordered" evidence="1">
    <location>
        <begin position="327"/>
        <end position="437"/>
    </location>
</feature>
<dbReference type="Proteomes" id="UP000217199">
    <property type="component" value="Unassembled WGS sequence"/>
</dbReference>
<evidence type="ECO:0000313" key="3">
    <source>
        <dbReference type="Proteomes" id="UP000217199"/>
    </source>
</evidence>
<name>A0A286UDR5_9AGAM</name>
<reference evidence="2 3" key="1">
    <citation type="journal article" date="2017" name="Mol. Ecol.">
        <title>Comparative and population genomic landscape of Phellinus noxius: A hypervariable fungus causing root rot in trees.</title>
        <authorList>
            <person name="Chung C.L."/>
            <person name="Lee T.J."/>
            <person name="Akiba M."/>
            <person name="Lee H.H."/>
            <person name="Kuo T.H."/>
            <person name="Liu D."/>
            <person name="Ke H.M."/>
            <person name="Yokoi T."/>
            <person name="Roa M.B."/>
            <person name="Lu M.J."/>
            <person name="Chang Y.Y."/>
            <person name="Ann P.J."/>
            <person name="Tsai J.N."/>
            <person name="Chen C.Y."/>
            <person name="Tzean S.S."/>
            <person name="Ota Y."/>
            <person name="Hattori T."/>
            <person name="Sahashi N."/>
            <person name="Liou R.F."/>
            <person name="Kikuchi T."/>
            <person name="Tsai I.J."/>
        </authorList>
    </citation>
    <scope>NUCLEOTIDE SEQUENCE [LARGE SCALE GENOMIC DNA]</scope>
    <source>
        <strain evidence="2 3">FFPRI411160</strain>
    </source>
</reference>
<dbReference type="InParanoid" id="A0A286UDR5"/>
<accession>A0A286UDR5</accession>
<organism evidence="2 3">
    <name type="scientific">Pyrrhoderma noxium</name>
    <dbReference type="NCBI Taxonomy" id="2282107"/>
    <lineage>
        <taxon>Eukaryota</taxon>
        <taxon>Fungi</taxon>
        <taxon>Dikarya</taxon>
        <taxon>Basidiomycota</taxon>
        <taxon>Agaricomycotina</taxon>
        <taxon>Agaricomycetes</taxon>
        <taxon>Hymenochaetales</taxon>
        <taxon>Hymenochaetaceae</taxon>
        <taxon>Pyrrhoderma</taxon>
    </lineage>
</organism>
<evidence type="ECO:0000256" key="1">
    <source>
        <dbReference type="SAM" id="MobiDB-lite"/>
    </source>
</evidence>
<comment type="caution">
    <text evidence="2">The sequence shown here is derived from an EMBL/GenBank/DDBJ whole genome shotgun (WGS) entry which is preliminary data.</text>
</comment>
<sequence>MHTFTSEMQQSSLNVKNVNVKLEPINTELGSLSMDFSKQLDGLIRFSAEEMSSYFSGWECPELVRSPLSDSTTLSPLLRTPPALPCLNATKLDGSLANGNDNFKARYSKGPDRRLSRTASASSTSSQELCFPDFLGLPVSIYEGIEGDASVSAFKKAALRKFGLKNTVRLVKSEKNVTGEPQAQETINPSLLLANETPMSLQETEYHHIPDESEDSQARMSCQPIIELQNHNIFARTLPSILVGTSSLAAADSRGSSRIREESEVEVEVPSVTLDNGFSLSGWAPEQDGIEEPGNGLRVDIDFSNWTPPVNPRVFVSHNRLVEESSIDLVDNDNSDAEERGENGTGRRRSSRVHDAKGKRRSGPKSIEKSGTSRHLRSSQAQTGIRTTRRKSQQVNGNDGSGNVQTDVSSLSLTSNSSSTDSPDIPSITISPPSEPKNLMSIGEKYLGMNQSETMVIDHIASLRSQIWD</sequence>